<dbReference type="AlphaFoldDB" id="A0A7J6MEU7"/>
<keyword evidence="2" id="KW-1185">Reference proteome</keyword>
<protein>
    <submittedName>
        <fullName evidence="1">Uncharacterized protein</fullName>
    </submittedName>
</protein>
<dbReference type="Proteomes" id="UP000591131">
    <property type="component" value="Unassembled WGS sequence"/>
</dbReference>
<dbReference type="OrthoDB" id="437166at2759"/>
<dbReference type="EMBL" id="JAAPAO010000158">
    <property type="protein sequence ID" value="KAF4670118.1"/>
    <property type="molecule type" value="Genomic_DNA"/>
</dbReference>
<gene>
    <name evidence="1" type="ORF">FOL47_002180</name>
</gene>
<evidence type="ECO:0000313" key="1">
    <source>
        <dbReference type="EMBL" id="KAF4670118.1"/>
    </source>
</evidence>
<reference evidence="1 2" key="1">
    <citation type="submission" date="2020-04" db="EMBL/GenBank/DDBJ databases">
        <title>Perkinsus chesapeaki whole genome sequence.</title>
        <authorList>
            <person name="Bogema D.R."/>
        </authorList>
    </citation>
    <scope>NUCLEOTIDE SEQUENCE [LARGE SCALE GENOMIC DNA]</scope>
    <source>
        <strain evidence="1">ATCC PRA-425</strain>
    </source>
</reference>
<organism evidence="1 2">
    <name type="scientific">Perkinsus chesapeaki</name>
    <name type="common">Clam parasite</name>
    <name type="synonym">Perkinsus andrewsi</name>
    <dbReference type="NCBI Taxonomy" id="330153"/>
    <lineage>
        <taxon>Eukaryota</taxon>
        <taxon>Sar</taxon>
        <taxon>Alveolata</taxon>
        <taxon>Perkinsozoa</taxon>
        <taxon>Perkinsea</taxon>
        <taxon>Perkinsida</taxon>
        <taxon>Perkinsidae</taxon>
        <taxon>Perkinsus</taxon>
    </lineage>
</organism>
<comment type="caution">
    <text evidence="1">The sequence shown here is derived from an EMBL/GenBank/DDBJ whole genome shotgun (WGS) entry which is preliminary data.</text>
</comment>
<name>A0A7J6MEU7_PERCH</name>
<evidence type="ECO:0000313" key="2">
    <source>
        <dbReference type="Proteomes" id="UP000591131"/>
    </source>
</evidence>
<accession>A0A7J6MEU7</accession>
<proteinExistence type="predicted"/>
<sequence length="427" mass="47428">MVKPDWYADTMTLVVRSKPLGIDFKRSGIRFEAEQLRDGGWLIHVGYEENGIDLLRALRRYVGTRPSLPTVLFYFDKIVNKLYFAHFYLNEVDCLDVDDFWPPTGFPALQSGGVYSGGSSEQRWPFKENFSMLLTLSATGTRLSLSYQLKASTAASREYGENVKFTPERYDGPENTIWAIFAPNPHVDTSTAEFLADWQEDVNVNLTKFRTAHGLIPLLYIHDDGSEILFGSEEGYVTLLPCDPTRCTAHEMIDAFTSMVSPITHARLTALKPPRYIRDSQIDRSNLSQVLGEIIPSKPASITDETASVCSNVSNRQPGLAIVKLTPLPAEVAARTVGDILKSIGVHLRSVALRRSSDGTHSSVYAEVYDLSDARLIHDRLNARPYVINFGDGIGHCRICLSVSTLEDNALSEVASCAGVMEVVRNI</sequence>